<evidence type="ECO:0000259" key="3">
    <source>
        <dbReference type="PROSITE" id="PS50056"/>
    </source>
</evidence>
<feature type="domain" description="Tyrosine-protein phosphatase" evidence="2">
    <location>
        <begin position="19"/>
        <end position="300"/>
    </location>
</feature>
<dbReference type="KEGG" id="acan:ACA1_073120"/>
<dbReference type="VEuPathDB" id="AmoebaDB:ACA1_073120"/>
<dbReference type="InterPro" id="IPR003595">
    <property type="entry name" value="Tyr_Pase_cat"/>
</dbReference>
<dbReference type="EMBL" id="KB007857">
    <property type="protein sequence ID" value="ELR23678.1"/>
    <property type="molecule type" value="Genomic_DNA"/>
</dbReference>
<dbReference type="Pfam" id="PF00102">
    <property type="entry name" value="Y_phosphatase"/>
    <property type="match status" value="1"/>
</dbReference>
<dbReference type="PROSITE" id="PS50056">
    <property type="entry name" value="TYR_PHOSPHATASE_2"/>
    <property type="match status" value="1"/>
</dbReference>
<dbReference type="Gene3D" id="3.90.190.10">
    <property type="entry name" value="Protein tyrosine phosphatase superfamily"/>
    <property type="match status" value="1"/>
</dbReference>
<feature type="domain" description="Tyrosine specific protein phosphatases" evidence="3">
    <location>
        <begin position="208"/>
        <end position="291"/>
    </location>
</feature>
<dbReference type="PROSITE" id="PS50055">
    <property type="entry name" value="TYR_PHOSPHATASE_PTP"/>
    <property type="match status" value="1"/>
</dbReference>
<sequence>MVLLLFWAQVRGAETRPLLHDEFEKLNSHHRAELMGQDAQQLFATATAGNNHRKNRYADILALEATRVKLKAHRELLIDDSDYINANYIDGEVPGSHQAYIACQAPLPATLSHFWLMIWESESAVIVMLTRLTERNQLKASAYWPEGVGERRQFGPFGVTHLRSEAISSHLTQRVFEVRHAGQTRQIVQLHYTEWPDFGTPGSTQTIRELAELVNAHKEAGRRAGLDGPIVVHCSAGVGRAGTFIAIHINLEKMELQHSGSDQSVVVDIPRTVALLRQSRAGMVQTAEQYQFIYDVVRDAARERSATGEYNTALTKQHHDEI</sequence>
<name>L8HG29_ACACF</name>
<dbReference type="Proteomes" id="UP000011083">
    <property type="component" value="Unassembled WGS sequence"/>
</dbReference>
<dbReference type="PANTHER" id="PTHR19134">
    <property type="entry name" value="RECEPTOR-TYPE TYROSINE-PROTEIN PHOSPHATASE"/>
    <property type="match status" value="1"/>
</dbReference>
<keyword evidence="5" id="KW-1185">Reference proteome</keyword>
<dbReference type="GeneID" id="14924661"/>
<proteinExistence type="predicted"/>
<dbReference type="STRING" id="1257118.L8HG29"/>
<dbReference type="PRINTS" id="PR00700">
    <property type="entry name" value="PRTYPHPHTASE"/>
</dbReference>
<protein>
    <submittedName>
        <fullName evidence="4">Proteintyrosine phosphatase</fullName>
    </submittedName>
</protein>
<dbReference type="AlphaFoldDB" id="L8HG29"/>
<dbReference type="RefSeq" id="XP_004353206.1">
    <property type="nucleotide sequence ID" value="XM_004353154.1"/>
</dbReference>
<dbReference type="InterPro" id="IPR000242">
    <property type="entry name" value="PTP_cat"/>
</dbReference>
<dbReference type="InterPro" id="IPR029021">
    <property type="entry name" value="Prot-tyrosine_phosphatase-like"/>
</dbReference>
<organism evidence="4 5">
    <name type="scientific">Acanthamoeba castellanii (strain ATCC 30010 / Neff)</name>
    <dbReference type="NCBI Taxonomy" id="1257118"/>
    <lineage>
        <taxon>Eukaryota</taxon>
        <taxon>Amoebozoa</taxon>
        <taxon>Discosea</taxon>
        <taxon>Longamoebia</taxon>
        <taxon>Centramoebida</taxon>
        <taxon>Acanthamoebidae</taxon>
        <taxon>Acanthamoeba</taxon>
    </lineage>
</organism>
<dbReference type="InterPro" id="IPR050348">
    <property type="entry name" value="Protein-Tyr_Phosphatase"/>
</dbReference>
<accession>L8HG29</accession>
<reference evidence="4 5" key="1">
    <citation type="journal article" date="2013" name="Genome Biol.">
        <title>Genome of Acanthamoeba castellanii highlights extensive lateral gene transfer and early evolution of tyrosine kinase signaling.</title>
        <authorList>
            <person name="Clarke M."/>
            <person name="Lohan A.J."/>
            <person name="Liu B."/>
            <person name="Lagkouvardos I."/>
            <person name="Roy S."/>
            <person name="Zafar N."/>
            <person name="Bertelli C."/>
            <person name="Schilde C."/>
            <person name="Kianianmomeni A."/>
            <person name="Burglin T.R."/>
            <person name="Frech C."/>
            <person name="Turcotte B."/>
            <person name="Kopec K.O."/>
            <person name="Synnott J.M."/>
            <person name="Choo C."/>
            <person name="Paponov I."/>
            <person name="Finkler A."/>
            <person name="Soon Heng Tan C."/>
            <person name="Hutchins A.P."/>
            <person name="Weinmeier T."/>
            <person name="Rattei T."/>
            <person name="Chu J.S."/>
            <person name="Gimenez G."/>
            <person name="Irimia M."/>
            <person name="Rigden D.J."/>
            <person name="Fitzpatrick D.A."/>
            <person name="Lorenzo-Morales J."/>
            <person name="Bateman A."/>
            <person name="Chiu C.H."/>
            <person name="Tang P."/>
            <person name="Hegemann P."/>
            <person name="Fromm H."/>
            <person name="Raoult D."/>
            <person name="Greub G."/>
            <person name="Miranda-Saavedra D."/>
            <person name="Chen N."/>
            <person name="Nash P."/>
            <person name="Ginger M.L."/>
            <person name="Horn M."/>
            <person name="Schaap P."/>
            <person name="Caler L."/>
            <person name="Loftus B."/>
        </authorList>
    </citation>
    <scope>NUCLEOTIDE SEQUENCE [LARGE SCALE GENOMIC DNA]</scope>
    <source>
        <strain evidence="4 5">Neff</strain>
    </source>
</reference>
<dbReference type="SMART" id="SM00404">
    <property type="entry name" value="PTPc_motif"/>
    <property type="match status" value="1"/>
</dbReference>
<evidence type="ECO:0000313" key="4">
    <source>
        <dbReference type="EMBL" id="ELR23678.1"/>
    </source>
</evidence>
<dbReference type="SMART" id="SM00194">
    <property type="entry name" value="PTPc"/>
    <property type="match status" value="1"/>
</dbReference>
<feature type="chain" id="PRO_5012067904" evidence="1">
    <location>
        <begin position="16"/>
        <end position="322"/>
    </location>
</feature>
<keyword evidence="1" id="KW-0732">Signal</keyword>
<dbReference type="InterPro" id="IPR000387">
    <property type="entry name" value="Tyr_Pase_dom"/>
</dbReference>
<dbReference type="SUPFAM" id="SSF52799">
    <property type="entry name" value="(Phosphotyrosine protein) phosphatases II"/>
    <property type="match status" value="1"/>
</dbReference>
<evidence type="ECO:0000313" key="5">
    <source>
        <dbReference type="Proteomes" id="UP000011083"/>
    </source>
</evidence>
<dbReference type="CDD" id="cd00047">
    <property type="entry name" value="PTPc"/>
    <property type="match status" value="1"/>
</dbReference>
<gene>
    <name evidence="4" type="ORF">ACA1_073120</name>
</gene>
<dbReference type="OrthoDB" id="165498at2759"/>
<feature type="signal peptide" evidence="1">
    <location>
        <begin position="1"/>
        <end position="15"/>
    </location>
</feature>
<dbReference type="OMA" id="WSIDKAP"/>
<evidence type="ECO:0000259" key="2">
    <source>
        <dbReference type="PROSITE" id="PS50055"/>
    </source>
</evidence>
<dbReference type="PANTHER" id="PTHR19134:SF549">
    <property type="entry name" value="TYROSINE-PROTEIN PHOSPHATASE 3"/>
    <property type="match status" value="1"/>
</dbReference>
<dbReference type="GO" id="GO:0004725">
    <property type="term" value="F:protein tyrosine phosphatase activity"/>
    <property type="evidence" value="ECO:0007669"/>
    <property type="project" value="InterPro"/>
</dbReference>
<evidence type="ECO:0000256" key="1">
    <source>
        <dbReference type="SAM" id="SignalP"/>
    </source>
</evidence>